<comment type="caution">
    <text evidence="1">The sequence shown here is derived from an EMBL/GenBank/DDBJ whole genome shotgun (WGS) entry which is preliminary data.</text>
</comment>
<evidence type="ECO:0000313" key="2">
    <source>
        <dbReference type="Proteomes" id="UP001233999"/>
    </source>
</evidence>
<gene>
    <name evidence="1" type="ORF">L9F63_025730</name>
</gene>
<name>A0AAD8E2V3_DIPPU</name>
<feature type="non-terminal residue" evidence="1">
    <location>
        <position position="71"/>
    </location>
</feature>
<keyword evidence="2" id="KW-1185">Reference proteome</keyword>
<protein>
    <submittedName>
        <fullName evidence="1">Uncharacterized protein</fullName>
    </submittedName>
</protein>
<dbReference type="AlphaFoldDB" id="A0AAD8E2V3"/>
<sequence length="71" mass="8507">CYHTITHYYQKCFKLLLNHIPKFHWVRRSLKSPDGGVPHAHRSMDKWTKNFSELSDDNLELILRQIKLSVD</sequence>
<reference evidence="1" key="1">
    <citation type="journal article" date="2023" name="IScience">
        <title>Live-bearing cockroach genome reveals convergent evolutionary mechanisms linked to viviparity in insects and beyond.</title>
        <authorList>
            <person name="Fouks B."/>
            <person name="Harrison M.C."/>
            <person name="Mikhailova A.A."/>
            <person name="Marchal E."/>
            <person name="English S."/>
            <person name="Carruthers M."/>
            <person name="Jennings E.C."/>
            <person name="Chiamaka E.L."/>
            <person name="Frigard R.A."/>
            <person name="Pippel M."/>
            <person name="Attardo G.M."/>
            <person name="Benoit J.B."/>
            <person name="Bornberg-Bauer E."/>
            <person name="Tobe S.S."/>
        </authorList>
    </citation>
    <scope>NUCLEOTIDE SEQUENCE</scope>
    <source>
        <strain evidence="1">Stay&amp;Tobe</strain>
    </source>
</reference>
<organism evidence="1 2">
    <name type="scientific">Diploptera punctata</name>
    <name type="common">Pacific beetle cockroach</name>
    <dbReference type="NCBI Taxonomy" id="6984"/>
    <lineage>
        <taxon>Eukaryota</taxon>
        <taxon>Metazoa</taxon>
        <taxon>Ecdysozoa</taxon>
        <taxon>Arthropoda</taxon>
        <taxon>Hexapoda</taxon>
        <taxon>Insecta</taxon>
        <taxon>Pterygota</taxon>
        <taxon>Neoptera</taxon>
        <taxon>Polyneoptera</taxon>
        <taxon>Dictyoptera</taxon>
        <taxon>Blattodea</taxon>
        <taxon>Blaberoidea</taxon>
        <taxon>Blaberidae</taxon>
        <taxon>Diplopterinae</taxon>
        <taxon>Diploptera</taxon>
    </lineage>
</organism>
<feature type="non-terminal residue" evidence="1">
    <location>
        <position position="1"/>
    </location>
</feature>
<evidence type="ECO:0000313" key="1">
    <source>
        <dbReference type="EMBL" id="KAJ9575320.1"/>
    </source>
</evidence>
<dbReference type="Proteomes" id="UP001233999">
    <property type="component" value="Unassembled WGS sequence"/>
</dbReference>
<reference evidence="1" key="2">
    <citation type="submission" date="2023-05" db="EMBL/GenBank/DDBJ databases">
        <authorList>
            <person name="Fouks B."/>
        </authorList>
    </citation>
    <scope>NUCLEOTIDE SEQUENCE</scope>
    <source>
        <strain evidence="1">Stay&amp;Tobe</strain>
        <tissue evidence="1">Testes</tissue>
    </source>
</reference>
<proteinExistence type="predicted"/>
<dbReference type="EMBL" id="JASPKZ010009997">
    <property type="protein sequence ID" value="KAJ9575320.1"/>
    <property type="molecule type" value="Genomic_DNA"/>
</dbReference>
<accession>A0AAD8E2V3</accession>